<dbReference type="PANTHER" id="PTHR44688:SF16">
    <property type="entry name" value="DNA-BINDING TRANSCRIPTIONAL ACTIVATOR DEVR_DOSR"/>
    <property type="match status" value="1"/>
</dbReference>
<name>A0A6N9YQ28_9ACTN</name>
<dbReference type="SUPFAM" id="SSF48452">
    <property type="entry name" value="TPR-like"/>
    <property type="match status" value="1"/>
</dbReference>
<sequence>MTTMATDAAQEISSADVSLHRALGHTELAAGRPGLAVRHFTTAISAAGQSTSGLSVVPDLVEASVRAGTPALGLGHLERFEAWAGMSESPLLLALAARVRALLSESRLADAQYRRALDLHVWAGEVIERARTQLLYGEYLRRARRRSDARTVLAAALETFNRAGALTWADRTRAELQAAGYIDDTDSGAWSGLTTQQRRIVEAVSQGASNREIAARLFLSPRTVDYHLRNVYIKLGFRSRSELIRYALTAPTRDVDDGR</sequence>
<dbReference type="InterPro" id="IPR036388">
    <property type="entry name" value="WH-like_DNA-bd_sf"/>
</dbReference>
<dbReference type="Pfam" id="PF00196">
    <property type="entry name" value="GerE"/>
    <property type="match status" value="1"/>
</dbReference>
<gene>
    <name evidence="5" type="ORF">G1H11_17225</name>
</gene>
<dbReference type="InterPro" id="IPR011990">
    <property type="entry name" value="TPR-like_helical_dom_sf"/>
</dbReference>
<protein>
    <recommendedName>
        <fullName evidence="4">HTH luxR-type domain-containing protein</fullName>
    </recommendedName>
</protein>
<dbReference type="InterPro" id="IPR000792">
    <property type="entry name" value="Tscrpt_reg_LuxR_C"/>
</dbReference>
<accession>A0A6N9YQ28</accession>
<dbReference type="EMBL" id="JAAGOB010000009">
    <property type="protein sequence ID" value="NED97047.1"/>
    <property type="molecule type" value="Genomic_DNA"/>
</dbReference>
<dbReference type="RefSeq" id="WP_163819825.1">
    <property type="nucleotide sequence ID" value="NZ_JAAGOB010000009.1"/>
</dbReference>
<comment type="caution">
    <text evidence="5">The sequence shown here is derived from an EMBL/GenBank/DDBJ whole genome shotgun (WGS) entry which is preliminary data.</text>
</comment>
<evidence type="ECO:0000256" key="1">
    <source>
        <dbReference type="ARBA" id="ARBA00023015"/>
    </source>
</evidence>
<evidence type="ECO:0000313" key="6">
    <source>
        <dbReference type="Proteomes" id="UP000469185"/>
    </source>
</evidence>
<dbReference type="Gene3D" id="1.25.40.10">
    <property type="entry name" value="Tetratricopeptide repeat domain"/>
    <property type="match status" value="1"/>
</dbReference>
<dbReference type="PROSITE" id="PS50043">
    <property type="entry name" value="HTH_LUXR_2"/>
    <property type="match status" value="1"/>
</dbReference>
<dbReference type="PRINTS" id="PR00038">
    <property type="entry name" value="HTHLUXR"/>
</dbReference>
<dbReference type="GO" id="GO:0003677">
    <property type="term" value="F:DNA binding"/>
    <property type="evidence" value="ECO:0007669"/>
    <property type="project" value="UniProtKB-KW"/>
</dbReference>
<dbReference type="PANTHER" id="PTHR44688">
    <property type="entry name" value="DNA-BINDING TRANSCRIPTIONAL ACTIVATOR DEVR_DOSR"/>
    <property type="match status" value="1"/>
</dbReference>
<keyword evidence="3" id="KW-0804">Transcription</keyword>
<evidence type="ECO:0000259" key="4">
    <source>
        <dbReference type="PROSITE" id="PS50043"/>
    </source>
</evidence>
<organism evidence="5 6">
    <name type="scientific">Phytoactinopolyspora alkaliphila</name>
    <dbReference type="NCBI Taxonomy" id="1783498"/>
    <lineage>
        <taxon>Bacteria</taxon>
        <taxon>Bacillati</taxon>
        <taxon>Actinomycetota</taxon>
        <taxon>Actinomycetes</taxon>
        <taxon>Jiangellales</taxon>
        <taxon>Jiangellaceae</taxon>
        <taxon>Phytoactinopolyspora</taxon>
    </lineage>
</organism>
<proteinExistence type="predicted"/>
<dbReference type="Proteomes" id="UP000469185">
    <property type="component" value="Unassembled WGS sequence"/>
</dbReference>
<dbReference type="SMART" id="SM00421">
    <property type="entry name" value="HTH_LUXR"/>
    <property type="match status" value="1"/>
</dbReference>
<evidence type="ECO:0000256" key="3">
    <source>
        <dbReference type="ARBA" id="ARBA00023163"/>
    </source>
</evidence>
<dbReference type="AlphaFoldDB" id="A0A6N9YQ28"/>
<evidence type="ECO:0000256" key="2">
    <source>
        <dbReference type="ARBA" id="ARBA00023125"/>
    </source>
</evidence>
<keyword evidence="1" id="KW-0805">Transcription regulation</keyword>
<keyword evidence="6" id="KW-1185">Reference proteome</keyword>
<evidence type="ECO:0000313" key="5">
    <source>
        <dbReference type="EMBL" id="NED97047.1"/>
    </source>
</evidence>
<keyword evidence="2" id="KW-0238">DNA-binding</keyword>
<dbReference type="PROSITE" id="PS00622">
    <property type="entry name" value="HTH_LUXR_1"/>
    <property type="match status" value="1"/>
</dbReference>
<dbReference type="InterPro" id="IPR016032">
    <property type="entry name" value="Sig_transdc_resp-reg_C-effctor"/>
</dbReference>
<dbReference type="Gene3D" id="1.10.10.10">
    <property type="entry name" value="Winged helix-like DNA-binding domain superfamily/Winged helix DNA-binding domain"/>
    <property type="match status" value="1"/>
</dbReference>
<dbReference type="SUPFAM" id="SSF46894">
    <property type="entry name" value="C-terminal effector domain of the bipartite response regulators"/>
    <property type="match status" value="1"/>
</dbReference>
<dbReference type="GO" id="GO:0006355">
    <property type="term" value="P:regulation of DNA-templated transcription"/>
    <property type="evidence" value="ECO:0007669"/>
    <property type="project" value="InterPro"/>
</dbReference>
<dbReference type="CDD" id="cd06170">
    <property type="entry name" value="LuxR_C_like"/>
    <property type="match status" value="1"/>
</dbReference>
<reference evidence="5 6" key="1">
    <citation type="submission" date="2020-02" db="EMBL/GenBank/DDBJ databases">
        <authorList>
            <person name="Li X.-J."/>
            <person name="Feng X.-M."/>
        </authorList>
    </citation>
    <scope>NUCLEOTIDE SEQUENCE [LARGE SCALE GENOMIC DNA]</scope>
    <source>
        <strain evidence="5 6">CGMCC 4.7225</strain>
    </source>
</reference>
<feature type="domain" description="HTH luxR-type" evidence="4">
    <location>
        <begin position="186"/>
        <end position="251"/>
    </location>
</feature>